<protein>
    <submittedName>
        <fullName evidence="1">Uncharacterized protein</fullName>
    </submittedName>
</protein>
<name>A0ACB8NF87_CITSI</name>
<evidence type="ECO:0000313" key="1">
    <source>
        <dbReference type="EMBL" id="KAH9796235.1"/>
    </source>
</evidence>
<evidence type="ECO:0000313" key="2">
    <source>
        <dbReference type="Proteomes" id="UP000829398"/>
    </source>
</evidence>
<comment type="caution">
    <text evidence="1">The sequence shown here is derived from an EMBL/GenBank/DDBJ whole genome shotgun (WGS) entry which is preliminary data.</text>
</comment>
<proteinExistence type="predicted"/>
<sequence>MKHKRNALHAFISFFLLQFFLLHALASASNTNSNRKSSPLEFFKLFQGTQKGDTVKGINALKKYLHTLGYLSNHNHNHAAAAADGDYFDENLESAVKTYQRNFNLNPTGHMDLKTVSMMGKPRCGVPDVINGTTRMQGGPAHYHTHYDYDAADVKISFQRGDHGDGYPFDGPGPYNLLAHSFPPTDGRFHYDGDENWTVGAVPGAVDMQTVALHELRHVLGLAHRP</sequence>
<dbReference type="EMBL" id="CM039171">
    <property type="protein sequence ID" value="KAH9796235.1"/>
    <property type="molecule type" value="Genomic_DNA"/>
</dbReference>
<keyword evidence="2" id="KW-1185">Reference proteome</keyword>
<dbReference type="Proteomes" id="UP000829398">
    <property type="component" value="Chromosome 2"/>
</dbReference>
<organism evidence="1 2">
    <name type="scientific">Citrus sinensis</name>
    <name type="common">Sweet orange</name>
    <name type="synonym">Citrus aurantium var. sinensis</name>
    <dbReference type="NCBI Taxonomy" id="2711"/>
    <lineage>
        <taxon>Eukaryota</taxon>
        <taxon>Viridiplantae</taxon>
        <taxon>Streptophyta</taxon>
        <taxon>Embryophyta</taxon>
        <taxon>Tracheophyta</taxon>
        <taxon>Spermatophyta</taxon>
        <taxon>Magnoliopsida</taxon>
        <taxon>eudicotyledons</taxon>
        <taxon>Gunneridae</taxon>
        <taxon>Pentapetalae</taxon>
        <taxon>rosids</taxon>
        <taxon>malvids</taxon>
        <taxon>Sapindales</taxon>
        <taxon>Rutaceae</taxon>
        <taxon>Aurantioideae</taxon>
        <taxon>Citrus</taxon>
    </lineage>
</organism>
<accession>A0ACB8NF87</accession>
<reference evidence="2" key="1">
    <citation type="journal article" date="2023" name="Hortic. Res.">
        <title>A chromosome-level phased genome enabling allele-level studies in sweet orange: a case study on citrus Huanglongbing tolerance.</title>
        <authorList>
            <person name="Wu B."/>
            <person name="Yu Q."/>
            <person name="Deng Z."/>
            <person name="Duan Y."/>
            <person name="Luo F."/>
            <person name="Gmitter F. Jr."/>
        </authorList>
    </citation>
    <scope>NUCLEOTIDE SEQUENCE [LARGE SCALE GENOMIC DNA]</scope>
    <source>
        <strain evidence="2">cv. Valencia</strain>
    </source>
</reference>
<gene>
    <name evidence="1" type="ORF">KPL71_005459</name>
</gene>